<dbReference type="Pfam" id="PF09834">
    <property type="entry name" value="DUF2061"/>
    <property type="match status" value="1"/>
</dbReference>
<gene>
    <name evidence="3" type="ORF">UFOVP112_47</name>
</gene>
<dbReference type="InterPro" id="IPR018638">
    <property type="entry name" value="DUF2061_membrane"/>
</dbReference>
<keyword evidence="1" id="KW-1133">Transmembrane helix</keyword>
<reference evidence="3" key="1">
    <citation type="submission" date="2020-04" db="EMBL/GenBank/DDBJ databases">
        <authorList>
            <person name="Chiriac C."/>
            <person name="Salcher M."/>
            <person name="Ghai R."/>
            <person name="Kavagutti S V."/>
        </authorList>
    </citation>
    <scope>NUCLEOTIDE SEQUENCE</scope>
</reference>
<accession>A0A6J5L2P5</accession>
<dbReference type="EMBL" id="LR796233">
    <property type="protein sequence ID" value="CAB4128631.1"/>
    <property type="molecule type" value="Genomic_DNA"/>
</dbReference>
<evidence type="ECO:0000259" key="2">
    <source>
        <dbReference type="Pfam" id="PF09834"/>
    </source>
</evidence>
<evidence type="ECO:0000313" key="3">
    <source>
        <dbReference type="EMBL" id="CAB4128631.1"/>
    </source>
</evidence>
<proteinExistence type="predicted"/>
<feature type="transmembrane region" description="Helical" evidence="1">
    <location>
        <begin position="14"/>
        <end position="32"/>
    </location>
</feature>
<sequence length="68" mass="8098">MTTETHKRTITRMLTYRITAWLFTILWTYLFTGDIGSATGFATALHILLSVDYYIHERIWLKIKWGMK</sequence>
<protein>
    <submittedName>
        <fullName evidence="3">COG3205 Predicted membrane protein</fullName>
    </submittedName>
</protein>
<keyword evidence="1" id="KW-0472">Membrane</keyword>
<feature type="domain" description="DUF2061" evidence="2">
    <location>
        <begin position="13"/>
        <end position="60"/>
    </location>
</feature>
<keyword evidence="1" id="KW-0812">Transmembrane</keyword>
<organism evidence="3">
    <name type="scientific">uncultured Caudovirales phage</name>
    <dbReference type="NCBI Taxonomy" id="2100421"/>
    <lineage>
        <taxon>Viruses</taxon>
        <taxon>Duplodnaviria</taxon>
        <taxon>Heunggongvirae</taxon>
        <taxon>Uroviricota</taxon>
        <taxon>Caudoviricetes</taxon>
        <taxon>Peduoviridae</taxon>
        <taxon>Maltschvirus</taxon>
        <taxon>Maltschvirus maltsch</taxon>
    </lineage>
</organism>
<name>A0A6J5L2P5_9CAUD</name>
<evidence type="ECO:0000256" key="1">
    <source>
        <dbReference type="SAM" id="Phobius"/>
    </source>
</evidence>